<evidence type="ECO:0000313" key="1">
    <source>
        <dbReference type="EMBL" id="KKK86996.1"/>
    </source>
</evidence>
<organism evidence="1">
    <name type="scientific">marine sediment metagenome</name>
    <dbReference type="NCBI Taxonomy" id="412755"/>
    <lineage>
        <taxon>unclassified sequences</taxon>
        <taxon>metagenomes</taxon>
        <taxon>ecological metagenomes</taxon>
    </lineage>
</organism>
<gene>
    <name evidence="1" type="ORF">LCGC14_2757690</name>
</gene>
<sequence>MSKKSVQVALKTAVDAGRITKPKECSTCGAGGMIHGHHTDYSKPLEVMWV</sequence>
<dbReference type="AlphaFoldDB" id="A0A0F9BRK7"/>
<dbReference type="EMBL" id="LAZR01050599">
    <property type="protein sequence ID" value="KKK86996.1"/>
    <property type="molecule type" value="Genomic_DNA"/>
</dbReference>
<accession>A0A0F9BRK7</accession>
<proteinExistence type="predicted"/>
<comment type="caution">
    <text evidence="1">The sequence shown here is derived from an EMBL/GenBank/DDBJ whole genome shotgun (WGS) entry which is preliminary data.</text>
</comment>
<reference evidence="1" key="1">
    <citation type="journal article" date="2015" name="Nature">
        <title>Complex archaea that bridge the gap between prokaryotes and eukaryotes.</title>
        <authorList>
            <person name="Spang A."/>
            <person name="Saw J.H."/>
            <person name="Jorgensen S.L."/>
            <person name="Zaremba-Niedzwiedzka K."/>
            <person name="Martijn J."/>
            <person name="Lind A.E."/>
            <person name="van Eijk R."/>
            <person name="Schleper C."/>
            <person name="Guy L."/>
            <person name="Ettema T.J."/>
        </authorList>
    </citation>
    <scope>NUCLEOTIDE SEQUENCE</scope>
</reference>
<name>A0A0F9BRK7_9ZZZZ</name>
<feature type="non-terminal residue" evidence="1">
    <location>
        <position position="50"/>
    </location>
</feature>
<protein>
    <submittedName>
        <fullName evidence="1">Uncharacterized protein</fullName>
    </submittedName>
</protein>